<protein>
    <recommendedName>
        <fullName evidence="5 10">N-(5'-phosphoribosyl)anthranilate isomerase</fullName>
        <shortName evidence="10">PRAI</shortName>
        <ecNumber evidence="4 10">5.3.1.24</ecNumber>
    </recommendedName>
</protein>
<dbReference type="AlphaFoldDB" id="A0A2V2ZBT5"/>
<dbReference type="OrthoDB" id="9786954at2"/>
<dbReference type="GO" id="GO:0004640">
    <property type="term" value="F:phosphoribosylanthranilate isomerase activity"/>
    <property type="evidence" value="ECO:0007669"/>
    <property type="project" value="UniProtKB-UniRule"/>
</dbReference>
<evidence type="ECO:0000313" key="13">
    <source>
        <dbReference type="Proteomes" id="UP000247150"/>
    </source>
</evidence>
<comment type="pathway">
    <text evidence="2 10">Amino-acid biosynthesis; L-tryptophan biosynthesis; L-tryptophan from chorismate: step 3/5.</text>
</comment>
<keyword evidence="7 10" id="KW-0822">Tryptophan biosynthesis</keyword>
<evidence type="ECO:0000259" key="11">
    <source>
        <dbReference type="Pfam" id="PF00697"/>
    </source>
</evidence>
<dbReference type="Gene3D" id="3.20.20.70">
    <property type="entry name" value="Aldolase class I"/>
    <property type="match status" value="1"/>
</dbReference>
<keyword evidence="9 10" id="KW-0413">Isomerase</keyword>
<dbReference type="Pfam" id="PF00697">
    <property type="entry name" value="PRAI"/>
    <property type="match status" value="1"/>
</dbReference>
<evidence type="ECO:0000256" key="5">
    <source>
        <dbReference type="ARBA" id="ARBA00022272"/>
    </source>
</evidence>
<dbReference type="FunFam" id="3.20.20.70:FF:000075">
    <property type="entry name" value="Tryptophan biosynthesis protein TRP1"/>
    <property type="match status" value="1"/>
</dbReference>
<evidence type="ECO:0000256" key="2">
    <source>
        <dbReference type="ARBA" id="ARBA00004664"/>
    </source>
</evidence>
<dbReference type="SUPFAM" id="SSF51366">
    <property type="entry name" value="Ribulose-phoshate binding barrel"/>
    <property type="match status" value="1"/>
</dbReference>
<dbReference type="RefSeq" id="WP_110067756.1">
    <property type="nucleotide sequence ID" value="NZ_QGTW01000025.1"/>
</dbReference>
<gene>
    <name evidence="10" type="primary">trpF</name>
    <name evidence="12" type="ORF">DFO73_1258</name>
</gene>
<dbReference type="InterPro" id="IPR011060">
    <property type="entry name" value="RibuloseP-bd_barrel"/>
</dbReference>
<sequence length="207" mass="22764">MKVKICGIKDIKTALSAIESGADALGFVFAQSKRRIAPEEAGEIIRQLPEDLLKVGVFVNETKENIEKIVEITGINVIQLHGDETPEFSGQFSIPVIKALSVGSEEDLSKLDEYSSEYFLLDSPKGKYRGGNGVSFDWSILNDKQFLDKKIILAGGLNPDNVAEGIKTANPYMVDVSSGVETEGKKDLGKIKRFIDKARSLEREEVK</sequence>
<comment type="similarity">
    <text evidence="3 10">Belongs to the TrpF family.</text>
</comment>
<evidence type="ECO:0000256" key="7">
    <source>
        <dbReference type="ARBA" id="ARBA00022822"/>
    </source>
</evidence>
<dbReference type="UniPathway" id="UPA00035">
    <property type="reaction ID" value="UER00042"/>
</dbReference>
<dbReference type="EMBL" id="QGTW01000025">
    <property type="protein sequence ID" value="PWW17513.1"/>
    <property type="molecule type" value="Genomic_DNA"/>
</dbReference>
<comment type="catalytic activity">
    <reaction evidence="1 10">
        <text>N-(5-phospho-beta-D-ribosyl)anthranilate = 1-(2-carboxyphenylamino)-1-deoxy-D-ribulose 5-phosphate</text>
        <dbReference type="Rhea" id="RHEA:21540"/>
        <dbReference type="ChEBI" id="CHEBI:18277"/>
        <dbReference type="ChEBI" id="CHEBI:58613"/>
        <dbReference type="EC" id="5.3.1.24"/>
    </reaction>
</comment>
<proteinExistence type="inferred from homology"/>
<dbReference type="HAMAP" id="MF_00135">
    <property type="entry name" value="PRAI"/>
    <property type="match status" value="1"/>
</dbReference>
<evidence type="ECO:0000256" key="9">
    <source>
        <dbReference type="ARBA" id="ARBA00023235"/>
    </source>
</evidence>
<dbReference type="Proteomes" id="UP000247150">
    <property type="component" value="Unassembled WGS sequence"/>
</dbReference>
<feature type="domain" description="N-(5'phosphoribosyl) anthranilate isomerase (PRAI)" evidence="11">
    <location>
        <begin position="3"/>
        <end position="196"/>
    </location>
</feature>
<dbReference type="CDD" id="cd00405">
    <property type="entry name" value="PRAI"/>
    <property type="match status" value="1"/>
</dbReference>
<dbReference type="InterPro" id="IPR013785">
    <property type="entry name" value="Aldolase_TIM"/>
</dbReference>
<evidence type="ECO:0000256" key="8">
    <source>
        <dbReference type="ARBA" id="ARBA00023141"/>
    </source>
</evidence>
<dbReference type="EC" id="5.3.1.24" evidence="4 10"/>
<comment type="caution">
    <text evidence="12">The sequence shown here is derived from an EMBL/GenBank/DDBJ whole genome shotgun (WGS) entry which is preliminary data.</text>
</comment>
<dbReference type="NCBIfam" id="NF002298">
    <property type="entry name" value="PRK01222.1-4"/>
    <property type="match status" value="1"/>
</dbReference>
<keyword evidence="8 10" id="KW-0057">Aromatic amino acid biosynthesis</keyword>
<evidence type="ECO:0000256" key="4">
    <source>
        <dbReference type="ARBA" id="ARBA00012572"/>
    </source>
</evidence>
<dbReference type="InterPro" id="IPR044643">
    <property type="entry name" value="TrpF_fam"/>
</dbReference>
<organism evidence="12 13">
    <name type="scientific">Cytobacillus oceanisediminis</name>
    <dbReference type="NCBI Taxonomy" id="665099"/>
    <lineage>
        <taxon>Bacteria</taxon>
        <taxon>Bacillati</taxon>
        <taxon>Bacillota</taxon>
        <taxon>Bacilli</taxon>
        <taxon>Bacillales</taxon>
        <taxon>Bacillaceae</taxon>
        <taxon>Cytobacillus</taxon>
    </lineage>
</organism>
<keyword evidence="6 10" id="KW-0028">Amino-acid biosynthesis</keyword>
<evidence type="ECO:0000256" key="3">
    <source>
        <dbReference type="ARBA" id="ARBA00007571"/>
    </source>
</evidence>
<reference evidence="12 13" key="1">
    <citation type="submission" date="2018-05" db="EMBL/GenBank/DDBJ databases">
        <title>Freshwater and sediment microbial communities from various areas in North America, analyzing microbe dynamics in response to fracking.</title>
        <authorList>
            <person name="Lamendella R."/>
        </authorList>
    </citation>
    <scope>NUCLEOTIDE SEQUENCE [LARGE SCALE GENOMIC DNA]</scope>
    <source>
        <strain evidence="12 13">15_TX</strain>
    </source>
</reference>
<evidence type="ECO:0000256" key="10">
    <source>
        <dbReference type="HAMAP-Rule" id="MF_00135"/>
    </source>
</evidence>
<dbReference type="PANTHER" id="PTHR42894">
    <property type="entry name" value="N-(5'-PHOSPHORIBOSYL)ANTHRANILATE ISOMERASE"/>
    <property type="match status" value="1"/>
</dbReference>
<dbReference type="PANTHER" id="PTHR42894:SF1">
    <property type="entry name" value="N-(5'-PHOSPHORIBOSYL)ANTHRANILATE ISOMERASE"/>
    <property type="match status" value="1"/>
</dbReference>
<dbReference type="InterPro" id="IPR001240">
    <property type="entry name" value="PRAI_dom"/>
</dbReference>
<evidence type="ECO:0000256" key="6">
    <source>
        <dbReference type="ARBA" id="ARBA00022605"/>
    </source>
</evidence>
<name>A0A2V2ZBT5_9BACI</name>
<dbReference type="GO" id="GO:0000162">
    <property type="term" value="P:L-tryptophan biosynthetic process"/>
    <property type="evidence" value="ECO:0007669"/>
    <property type="project" value="UniProtKB-UniRule"/>
</dbReference>
<evidence type="ECO:0000256" key="1">
    <source>
        <dbReference type="ARBA" id="ARBA00001164"/>
    </source>
</evidence>
<accession>A0A2V2ZBT5</accession>
<evidence type="ECO:0000313" key="12">
    <source>
        <dbReference type="EMBL" id="PWW17513.1"/>
    </source>
</evidence>